<sequence length="186" mass="20977">GLAIRYYENALKECSNLELMKGYFNCCHHESSFVKQLEISLEMYRSSEGCMFLFWSVFSIQLQVCHLLLKEYLTSHKLDEPETFLVYISAPAHHDMTDPVLAIMSKLGPTLLVAEVGSQRVKGVRLCAHLSDYIAAAEVLGLLCGSSYQLNSLNEFMVESDRGGWPASSPRPLFEICKLSQLCNDR</sequence>
<dbReference type="EMBL" id="JAJJMA010290716">
    <property type="protein sequence ID" value="MCL7047224.1"/>
    <property type="molecule type" value="Genomic_DNA"/>
</dbReference>
<reference evidence="1" key="1">
    <citation type="submission" date="2022-03" db="EMBL/GenBank/DDBJ databases">
        <title>A functionally conserved STORR gene fusion in Papaver species that diverged 16.8 million years ago.</title>
        <authorList>
            <person name="Catania T."/>
        </authorList>
    </citation>
    <scope>NUCLEOTIDE SEQUENCE</scope>
    <source>
        <strain evidence="1">S-191538</strain>
    </source>
</reference>
<evidence type="ECO:0000313" key="2">
    <source>
        <dbReference type="Proteomes" id="UP001177140"/>
    </source>
</evidence>
<comment type="caution">
    <text evidence="1">The sequence shown here is derived from an EMBL/GenBank/DDBJ whole genome shotgun (WGS) entry which is preliminary data.</text>
</comment>
<keyword evidence="2" id="KW-1185">Reference proteome</keyword>
<gene>
    <name evidence="1" type="ORF">MKW94_028495</name>
</gene>
<feature type="non-terminal residue" evidence="1">
    <location>
        <position position="1"/>
    </location>
</feature>
<proteinExistence type="predicted"/>
<protein>
    <submittedName>
        <fullName evidence="1">Uncharacterized protein</fullName>
    </submittedName>
</protein>
<accession>A0AA41VTX6</accession>
<organism evidence="1 2">
    <name type="scientific">Papaver nudicaule</name>
    <name type="common">Iceland poppy</name>
    <dbReference type="NCBI Taxonomy" id="74823"/>
    <lineage>
        <taxon>Eukaryota</taxon>
        <taxon>Viridiplantae</taxon>
        <taxon>Streptophyta</taxon>
        <taxon>Embryophyta</taxon>
        <taxon>Tracheophyta</taxon>
        <taxon>Spermatophyta</taxon>
        <taxon>Magnoliopsida</taxon>
        <taxon>Ranunculales</taxon>
        <taxon>Papaveraceae</taxon>
        <taxon>Papaveroideae</taxon>
        <taxon>Papaver</taxon>
    </lineage>
</organism>
<dbReference type="AlphaFoldDB" id="A0AA41VTX6"/>
<feature type="non-terminal residue" evidence="1">
    <location>
        <position position="186"/>
    </location>
</feature>
<name>A0AA41VTX6_PAPNU</name>
<evidence type="ECO:0000313" key="1">
    <source>
        <dbReference type="EMBL" id="MCL7047224.1"/>
    </source>
</evidence>
<dbReference type="Proteomes" id="UP001177140">
    <property type="component" value="Unassembled WGS sequence"/>
</dbReference>